<dbReference type="InterPro" id="IPR015421">
    <property type="entry name" value="PyrdxlP-dep_Trfase_major"/>
</dbReference>
<dbReference type="PANTHER" id="PTHR43643">
    <property type="entry name" value="HISTIDINOL-PHOSPHATE AMINOTRANSFERASE 2"/>
    <property type="match status" value="1"/>
</dbReference>
<evidence type="ECO:0000256" key="5">
    <source>
        <dbReference type="ARBA" id="ARBA00022898"/>
    </source>
</evidence>
<dbReference type="Proteomes" id="UP000774000">
    <property type="component" value="Unassembled WGS sequence"/>
</dbReference>
<keyword evidence="6" id="KW-0028">Amino-acid biosynthesis</keyword>
<dbReference type="NCBIfam" id="TIGR01141">
    <property type="entry name" value="hisC"/>
    <property type="match status" value="1"/>
</dbReference>
<dbReference type="Gene3D" id="3.90.1150.10">
    <property type="entry name" value="Aspartate Aminotransferase, domain 1"/>
    <property type="match status" value="1"/>
</dbReference>
<dbReference type="InterPro" id="IPR004839">
    <property type="entry name" value="Aminotransferase_I/II_large"/>
</dbReference>
<keyword evidence="3 6" id="KW-0032">Aminotransferase</keyword>
<dbReference type="PANTHER" id="PTHR43643:SF3">
    <property type="entry name" value="HISTIDINOL-PHOSPHATE AMINOTRANSFERASE"/>
    <property type="match status" value="1"/>
</dbReference>
<dbReference type="AlphaFoldDB" id="A0A938XS48"/>
<keyword evidence="4 6" id="KW-0808">Transferase</keyword>
<comment type="cofactor">
    <cofactor evidence="1 6">
        <name>pyridoxal 5'-phosphate</name>
        <dbReference type="ChEBI" id="CHEBI:597326"/>
    </cofactor>
</comment>
<evidence type="ECO:0000256" key="4">
    <source>
        <dbReference type="ARBA" id="ARBA00022679"/>
    </source>
</evidence>
<dbReference type="SUPFAM" id="SSF53383">
    <property type="entry name" value="PLP-dependent transferases"/>
    <property type="match status" value="1"/>
</dbReference>
<gene>
    <name evidence="6" type="primary">hisC</name>
    <name evidence="8" type="ORF">JOC47_001323</name>
</gene>
<dbReference type="Pfam" id="PF00155">
    <property type="entry name" value="Aminotran_1_2"/>
    <property type="match status" value="1"/>
</dbReference>
<evidence type="ECO:0000313" key="9">
    <source>
        <dbReference type="Proteomes" id="UP000774000"/>
    </source>
</evidence>
<evidence type="ECO:0000256" key="6">
    <source>
        <dbReference type="HAMAP-Rule" id="MF_01023"/>
    </source>
</evidence>
<dbReference type="Gene3D" id="3.40.640.10">
    <property type="entry name" value="Type I PLP-dependent aspartate aminotransferase-like (Major domain)"/>
    <property type="match status" value="1"/>
</dbReference>
<dbReference type="GO" id="GO:0000105">
    <property type="term" value="P:L-histidine biosynthetic process"/>
    <property type="evidence" value="ECO:0007669"/>
    <property type="project" value="UniProtKB-UniRule"/>
</dbReference>
<dbReference type="EMBL" id="JAFBDQ010000005">
    <property type="protein sequence ID" value="MBM7556480.1"/>
    <property type="molecule type" value="Genomic_DNA"/>
</dbReference>
<comment type="similarity">
    <text evidence="6">Belongs to the class-II pyridoxal-phosphate-dependent aminotransferase family. Histidinol-phosphate aminotransferase subfamily.</text>
</comment>
<dbReference type="InterPro" id="IPR050106">
    <property type="entry name" value="HistidinolP_aminotransfase"/>
</dbReference>
<proteinExistence type="inferred from homology"/>
<name>A0A938XS48_9FIRM</name>
<organism evidence="8 9">
    <name type="scientific">Halanaerobacter jeridensis</name>
    <dbReference type="NCBI Taxonomy" id="706427"/>
    <lineage>
        <taxon>Bacteria</taxon>
        <taxon>Bacillati</taxon>
        <taxon>Bacillota</taxon>
        <taxon>Clostridia</taxon>
        <taxon>Halanaerobiales</taxon>
        <taxon>Halobacteroidaceae</taxon>
        <taxon>Halanaerobacter</taxon>
    </lineage>
</organism>
<protein>
    <recommendedName>
        <fullName evidence="6">Histidinol-phosphate aminotransferase</fullName>
        <ecNumber evidence="6">2.6.1.9</ecNumber>
    </recommendedName>
    <alternativeName>
        <fullName evidence="6">Imidazole acetol-phosphate transaminase</fullName>
    </alternativeName>
</protein>
<keyword evidence="5 6" id="KW-0663">Pyridoxal phosphate</keyword>
<dbReference type="InterPro" id="IPR005861">
    <property type="entry name" value="HisP_aminotrans"/>
</dbReference>
<dbReference type="HAMAP" id="MF_01023">
    <property type="entry name" value="HisC_aminotrans_2"/>
    <property type="match status" value="1"/>
</dbReference>
<feature type="domain" description="Aminotransferase class I/classII large" evidence="7">
    <location>
        <begin position="35"/>
        <end position="355"/>
    </location>
</feature>
<evidence type="ECO:0000313" key="8">
    <source>
        <dbReference type="EMBL" id="MBM7556480.1"/>
    </source>
</evidence>
<comment type="caution">
    <text evidence="8">The sequence shown here is derived from an EMBL/GenBank/DDBJ whole genome shotgun (WGS) entry which is preliminary data.</text>
</comment>
<dbReference type="GO" id="GO:0004400">
    <property type="term" value="F:histidinol-phosphate transaminase activity"/>
    <property type="evidence" value="ECO:0007669"/>
    <property type="project" value="UniProtKB-UniRule"/>
</dbReference>
<dbReference type="InterPro" id="IPR015424">
    <property type="entry name" value="PyrdxlP-dep_Trfase"/>
</dbReference>
<keyword evidence="6" id="KW-0368">Histidine biosynthesis</keyword>
<comment type="subunit">
    <text evidence="2 6">Homodimer.</text>
</comment>
<comment type="pathway">
    <text evidence="6">Amino-acid biosynthesis; L-histidine biosynthesis; L-histidine from 5-phospho-alpha-D-ribose 1-diphosphate: step 7/9.</text>
</comment>
<sequence>MANKKDLIREEILSIKPYVPGKPIEEVKRELGLEEVIKLASNENPLGASQSAIDVMKKAAEDVHIYPDGNVYRLRKKLSEKLGVAENELTFGNGSDEIVIMLGQAFMNPDDEIIMAETTFSEYRFSANIMGGNIVQVPLKDYTHDLDAMLEAVTEQTKMIFVCNPNNPTGTMVGQEEVEEFLEEVPDDVLVIFDEAYSEYATSDDYPETIDYLDDYDNLIILRTFSKIHGLAGLRIGYGIADEEIISYIDRVRQPFNIGALAQKAAIASLEDEEHVQQSLEYNQQGKKYLYQQFEELGLDYVPTQTNFILVDIEQDNNQVFQEMLERGVIIRSMDSYGYDTKIRVTIGLPDENKRFIKELKEVIRD</sequence>
<dbReference type="CDD" id="cd00609">
    <property type="entry name" value="AAT_like"/>
    <property type="match status" value="1"/>
</dbReference>
<dbReference type="EC" id="2.6.1.9" evidence="6"/>
<evidence type="ECO:0000259" key="7">
    <source>
        <dbReference type="Pfam" id="PF00155"/>
    </source>
</evidence>
<evidence type="ECO:0000256" key="1">
    <source>
        <dbReference type="ARBA" id="ARBA00001933"/>
    </source>
</evidence>
<accession>A0A938XS48</accession>
<dbReference type="InterPro" id="IPR015422">
    <property type="entry name" value="PyrdxlP-dep_Trfase_small"/>
</dbReference>
<keyword evidence="9" id="KW-1185">Reference proteome</keyword>
<reference evidence="8" key="1">
    <citation type="submission" date="2021-01" db="EMBL/GenBank/DDBJ databases">
        <title>Genomic Encyclopedia of Type Strains, Phase IV (KMG-IV): sequencing the most valuable type-strain genomes for metagenomic binning, comparative biology and taxonomic classification.</title>
        <authorList>
            <person name="Goeker M."/>
        </authorList>
    </citation>
    <scope>NUCLEOTIDE SEQUENCE</scope>
    <source>
        <strain evidence="8">DSM 23230</strain>
    </source>
</reference>
<feature type="modified residue" description="N6-(pyridoxal phosphate)lysine" evidence="6">
    <location>
        <position position="227"/>
    </location>
</feature>
<comment type="catalytic activity">
    <reaction evidence="6">
        <text>L-histidinol phosphate + 2-oxoglutarate = 3-(imidazol-4-yl)-2-oxopropyl phosphate + L-glutamate</text>
        <dbReference type="Rhea" id="RHEA:23744"/>
        <dbReference type="ChEBI" id="CHEBI:16810"/>
        <dbReference type="ChEBI" id="CHEBI:29985"/>
        <dbReference type="ChEBI" id="CHEBI:57766"/>
        <dbReference type="ChEBI" id="CHEBI:57980"/>
        <dbReference type="EC" id="2.6.1.9"/>
    </reaction>
</comment>
<dbReference type="RefSeq" id="WP_204701254.1">
    <property type="nucleotide sequence ID" value="NZ_JAFBDQ010000005.1"/>
</dbReference>
<evidence type="ECO:0000256" key="3">
    <source>
        <dbReference type="ARBA" id="ARBA00022576"/>
    </source>
</evidence>
<evidence type="ECO:0000256" key="2">
    <source>
        <dbReference type="ARBA" id="ARBA00011738"/>
    </source>
</evidence>
<dbReference type="GO" id="GO:0030170">
    <property type="term" value="F:pyridoxal phosphate binding"/>
    <property type="evidence" value="ECO:0007669"/>
    <property type="project" value="InterPro"/>
</dbReference>